<reference evidence="2" key="1">
    <citation type="submission" date="2019-08" db="EMBL/GenBank/DDBJ databases">
        <authorList>
            <person name="Kucharzyk K."/>
            <person name="Murdoch R.W."/>
            <person name="Higgins S."/>
            <person name="Loffler F."/>
        </authorList>
    </citation>
    <scope>NUCLEOTIDE SEQUENCE</scope>
</reference>
<feature type="domain" description="HNH endonuclease 5" evidence="1">
    <location>
        <begin position="66"/>
        <end position="104"/>
    </location>
</feature>
<evidence type="ECO:0000313" key="2">
    <source>
        <dbReference type="EMBL" id="MPM28260.1"/>
    </source>
</evidence>
<gene>
    <name evidence="2" type="ORF">SDC9_74780</name>
</gene>
<protein>
    <recommendedName>
        <fullName evidence="1">HNH endonuclease 5 domain-containing protein</fullName>
    </recommendedName>
</protein>
<organism evidence="2">
    <name type="scientific">bioreactor metagenome</name>
    <dbReference type="NCBI Taxonomy" id="1076179"/>
    <lineage>
        <taxon>unclassified sequences</taxon>
        <taxon>metagenomes</taxon>
        <taxon>ecological metagenomes</taxon>
    </lineage>
</organism>
<evidence type="ECO:0000259" key="1">
    <source>
        <dbReference type="Pfam" id="PF14279"/>
    </source>
</evidence>
<proteinExistence type="predicted"/>
<name>A0A644YIQ5_9ZZZZ</name>
<accession>A0A644YIQ5</accession>
<sequence length="529" mass="61858">MGKWKYKKKSKMFTYRQRTEVDLSKPTYGNMEQKNNSICYLCGNAMISEEFYLSHKEEFKETPCFLHDEHIIQNALHGKLKSNSILCKSCGTILGDDIDSQFVSLFAPFIERLKKLLIRKDHGSKNIVTLKGHLYKNEELNEKIDVQIREGKVSPIEPYYEVDESEGKVTIYANDKRAKQYKPVVQEEIKSKGANPDFFEFKSKTDIQDEGILGYFFTEGVPNFNEIFKKGFVKIAVDFAAHCGISRENMPQVLEIDSTTQIGKLKYKNCCFPFISIGAIDTIIELNRPDIEDLYPTHTIILFNQKTESRNLLYCYIDLLSTFQYYVLLNPNYKGEDIHEVFHQTIIKQEIPEIDVKRIRPKHLSIVIQEYNIDMTKYKGESLSDLYDFIEKEIKNYQVTPSLNFQDELKRMFNKISLPMALQVGGKDIPNTEEIISSINYKIPDSQKRSVIFEYYDYVEDENNFNYQLFRKIFYENDGDGGVEVMSSPVECNSPTIIDEYRKQYCHMKFNQLNNFIINKEKEDKLDSE</sequence>
<comment type="caution">
    <text evidence="2">The sequence shown here is derived from an EMBL/GenBank/DDBJ whole genome shotgun (WGS) entry which is preliminary data.</text>
</comment>
<dbReference type="AlphaFoldDB" id="A0A644YIQ5"/>
<dbReference type="InterPro" id="IPR029471">
    <property type="entry name" value="HNH_5"/>
</dbReference>
<dbReference type="Pfam" id="PF14279">
    <property type="entry name" value="HNH_5"/>
    <property type="match status" value="1"/>
</dbReference>
<dbReference type="EMBL" id="VSSQ01005206">
    <property type="protein sequence ID" value="MPM28260.1"/>
    <property type="molecule type" value="Genomic_DNA"/>
</dbReference>